<evidence type="ECO:0000256" key="5">
    <source>
        <dbReference type="ARBA" id="ARBA00022989"/>
    </source>
</evidence>
<dbReference type="SUPFAM" id="SSF50182">
    <property type="entry name" value="Sm-like ribonucleoproteins"/>
    <property type="match status" value="1"/>
</dbReference>
<feature type="transmembrane region" description="Helical" evidence="8">
    <location>
        <begin position="43"/>
        <end position="62"/>
    </location>
</feature>
<evidence type="ECO:0000256" key="8">
    <source>
        <dbReference type="SAM" id="Phobius"/>
    </source>
</evidence>
<keyword evidence="4 8" id="KW-0812">Transmembrane</keyword>
<evidence type="ECO:0000256" key="2">
    <source>
        <dbReference type="ARBA" id="ARBA00008017"/>
    </source>
</evidence>
<dbReference type="InterPro" id="IPR010920">
    <property type="entry name" value="LSM_dom_sf"/>
</dbReference>
<feature type="transmembrane region" description="Helical" evidence="8">
    <location>
        <begin position="82"/>
        <end position="105"/>
    </location>
</feature>
<keyword evidence="5 8" id="KW-1133">Transmembrane helix</keyword>
<evidence type="ECO:0000259" key="9">
    <source>
        <dbReference type="Pfam" id="PF00924"/>
    </source>
</evidence>
<evidence type="ECO:0000256" key="6">
    <source>
        <dbReference type="ARBA" id="ARBA00023136"/>
    </source>
</evidence>
<evidence type="ECO:0000256" key="3">
    <source>
        <dbReference type="ARBA" id="ARBA00022475"/>
    </source>
</evidence>
<evidence type="ECO:0000256" key="1">
    <source>
        <dbReference type="ARBA" id="ARBA00004651"/>
    </source>
</evidence>
<feature type="transmembrane region" description="Helical" evidence="8">
    <location>
        <begin position="196"/>
        <end position="221"/>
    </location>
</feature>
<dbReference type="Pfam" id="PF00924">
    <property type="entry name" value="MS_channel_2nd"/>
    <property type="match status" value="1"/>
</dbReference>
<dbReference type="InterPro" id="IPR011014">
    <property type="entry name" value="MscS_channel_TM-2"/>
</dbReference>
<dbReference type="InterPro" id="IPR049278">
    <property type="entry name" value="MS_channel_C"/>
</dbReference>
<dbReference type="InterPro" id="IPR006685">
    <property type="entry name" value="MscS_channel_2nd"/>
</dbReference>
<keyword evidence="6 8" id="KW-0472">Membrane</keyword>
<dbReference type="Gene3D" id="2.30.30.60">
    <property type="match status" value="1"/>
</dbReference>
<dbReference type="AlphaFoldDB" id="A0ABD6DJI4"/>
<dbReference type="InterPro" id="IPR023408">
    <property type="entry name" value="MscS_beta-dom_sf"/>
</dbReference>
<evidence type="ECO:0000256" key="4">
    <source>
        <dbReference type="ARBA" id="ARBA00022692"/>
    </source>
</evidence>
<dbReference type="Pfam" id="PF21082">
    <property type="entry name" value="MS_channel_3rd"/>
    <property type="match status" value="1"/>
</dbReference>
<gene>
    <name evidence="11" type="ORF">ACFSBL_06900</name>
</gene>
<dbReference type="Gene3D" id="3.30.70.100">
    <property type="match status" value="1"/>
</dbReference>
<feature type="transmembrane region" description="Helical" evidence="8">
    <location>
        <begin position="163"/>
        <end position="184"/>
    </location>
</feature>
<comment type="similarity">
    <text evidence="2">Belongs to the MscS (TC 1.A.23) family.</text>
</comment>
<dbReference type="SUPFAM" id="SSF82689">
    <property type="entry name" value="Mechanosensitive channel protein MscS (YggB), C-terminal domain"/>
    <property type="match status" value="1"/>
</dbReference>
<dbReference type="PANTHER" id="PTHR30221">
    <property type="entry name" value="SMALL-CONDUCTANCE MECHANOSENSITIVE CHANNEL"/>
    <property type="match status" value="1"/>
</dbReference>
<dbReference type="GO" id="GO:0005886">
    <property type="term" value="C:plasma membrane"/>
    <property type="evidence" value="ECO:0007669"/>
    <property type="project" value="UniProtKB-SubCell"/>
</dbReference>
<dbReference type="InterPro" id="IPR006686">
    <property type="entry name" value="MscS_channel_CS"/>
</dbReference>
<comment type="subcellular location">
    <subcellularLocation>
        <location evidence="1">Cell membrane</location>
        <topology evidence="1">Multi-pass membrane protein</topology>
    </subcellularLocation>
</comment>
<sequence length="398" mass="42478">MSDAGVRPTLAEVALRLQSGDPSWVTELVEAVNSIANVVESPLLRVLVTVAAVVLLAAIGYVTNRVQDKLRERLGNTVADVLTVVLIGATVLASAAVVVGVWSSADEVAAAMQNLPITHEDSDKVLVSVVLVLLTHILSRLVKRVLEDYLSTTEAFSDHQRRLTYRISQVILWTGATIVALGVWDIQLTGLLVGAGFAGIVVGMAARQTLGAVLAGFVLMFSRPFEIGDWVEIGETEGIVTDISIFNTRVQTFDGEYVMIPNDVVSGQQITNRSRKGRLRLAVEVGVDYDADVEAAVETAAEAIEGLDTILTVPTPQVVVKRFGDSAVVLGIRFWIDNPSARRKWRARTAVVTAVKEAFDDAGVAIPFPQRTVGTREPTDEAAGEAVSAAEPAADGGE</sequence>
<feature type="compositionally biased region" description="Low complexity" evidence="7">
    <location>
        <begin position="384"/>
        <end position="398"/>
    </location>
</feature>
<name>A0ABD6DJI4_9EURY</name>
<accession>A0ABD6DJI4</accession>
<dbReference type="EMBL" id="JBHUDO010000002">
    <property type="protein sequence ID" value="MFD1645404.1"/>
    <property type="molecule type" value="Genomic_DNA"/>
</dbReference>
<feature type="domain" description="Mechanosensitive ion channel MscS" evidence="9">
    <location>
        <begin position="213"/>
        <end position="275"/>
    </location>
</feature>
<protein>
    <submittedName>
        <fullName evidence="11">Mechanosensitive ion channel family protein</fullName>
    </submittedName>
</protein>
<keyword evidence="3" id="KW-1003">Cell membrane</keyword>
<dbReference type="PROSITE" id="PS01246">
    <property type="entry name" value="UPF0003"/>
    <property type="match status" value="1"/>
</dbReference>
<feature type="region of interest" description="Disordered" evidence="7">
    <location>
        <begin position="372"/>
        <end position="398"/>
    </location>
</feature>
<dbReference type="InterPro" id="IPR011066">
    <property type="entry name" value="MscS_channel_C_sf"/>
</dbReference>
<dbReference type="PANTHER" id="PTHR30221:SF20">
    <property type="entry name" value="SMALL-CONDUCTANCE MECHANOSENSITIVE CHANNEL"/>
    <property type="match status" value="1"/>
</dbReference>
<evidence type="ECO:0000313" key="11">
    <source>
        <dbReference type="EMBL" id="MFD1645404.1"/>
    </source>
</evidence>
<proteinExistence type="inferred from homology"/>
<comment type="caution">
    <text evidence="11">The sequence shown here is derived from an EMBL/GenBank/DDBJ whole genome shotgun (WGS) entry which is preliminary data.</text>
</comment>
<feature type="transmembrane region" description="Helical" evidence="8">
    <location>
        <begin position="125"/>
        <end position="142"/>
    </location>
</feature>
<dbReference type="InterPro" id="IPR045275">
    <property type="entry name" value="MscS_archaea/bacteria_type"/>
</dbReference>
<feature type="domain" description="Mechanosensitive ion channel MscS C-terminal" evidence="10">
    <location>
        <begin position="283"/>
        <end position="366"/>
    </location>
</feature>
<keyword evidence="12" id="KW-1185">Reference proteome</keyword>
<organism evidence="11 12">
    <name type="scientific">Haloarchaeobius litoreus</name>
    <dbReference type="NCBI Taxonomy" id="755306"/>
    <lineage>
        <taxon>Archaea</taxon>
        <taxon>Methanobacteriati</taxon>
        <taxon>Methanobacteriota</taxon>
        <taxon>Stenosarchaea group</taxon>
        <taxon>Halobacteria</taxon>
        <taxon>Halobacteriales</taxon>
        <taxon>Halorubellaceae</taxon>
        <taxon>Haloarchaeobius</taxon>
    </lineage>
</organism>
<dbReference type="SUPFAM" id="SSF82861">
    <property type="entry name" value="Mechanosensitive channel protein MscS (YggB), transmembrane region"/>
    <property type="match status" value="1"/>
</dbReference>
<dbReference type="Proteomes" id="UP001597034">
    <property type="component" value="Unassembled WGS sequence"/>
</dbReference>
<reference evidence="11 12" key="1">
    <citation type="journal article" date="2019" name="Int. J. Syst. Evol. Microbiol.">
        <title>The Global Catalogue of Microorganisms (GCM) 10K type strain sequencing project: providing services to taxonomists for standard genome sequencing and annotation.</title>
        <authorList>
            <consortium name="The Broad Institute Genomics Platform"/>
            <consortium name="The Broad Institute Genome Sequencing Center for Infectious Disease"/>
            <person name="Wu L."/>
            <person name="Ma J."/>
        </authorList>
    </citation>
    <scope>NUCLEOTIDE SEQUENCE [LARGE SCALE GENOMIC DNA]</scope>
    <source>
        <strain evidence="11 12">CGMCC 1.10390</strain>
    </source>
</reference>
<evidence type="ECO:0000313" key="12">
    <source>
        <dbReference type="Proteomes" id="UP001597034"/>
    </source>
</evidence>
<dbReference type="Gene3D" id="1.10.287.1260">
    <property type="match status" value="1"/>
</dbReference>
<dbReference type="RefSeq" id="WP_256399084.1">
    <property type="nucleotide sequence ID" value="NZ_JANHJR010000001.1"/>
</dbReference>
<evidence type="ECO:0000259" key="10">
    <source>
        <dbReference type="Pfam" id="PF21082"/>
    </source>
</evidence>
<evidence type="ECO:0000256" key="7">
    <source>
        <dbReference type="SAM" id="MobiDB-lite"/>
    </source>
</evidence>